<dbReference type="STRING" id="1263015.BN580_02232"/>
<dbReference type="EMBL" id="JALEMU010000027">
    <property type="protein sequence ID" value="MCI5754959.1"/>
    <property type="molecule type" value="Genomic_DNA"/>
</dbReference>
<protein>
    <submittedName>
        <fullName evidence="3">ABC-type sugar transport system periplasmic component</fullName>
    </submittedName>
</protein>
<dbReference type="Gene3D" id="3.40.190.10">
    <property type="entry name" value="Periplasmic binding protein-like II"/>
    <property type="match status" value="1"/>
</dbReference>
<evidence type="ECO:0000256" key="1">
    <source>
        <dbReference type="SAM" id="MobiDB-lite"/>
    </source>
</evidence>
<dbReference type="EMBL" id="CBFW010000395">
    <property type="protein sequence ID" value="CDC76761.1"/>
    <property type="molecule type" value="Genomic_DNA"/>
</dbReference>
<keyword evidence="3" id="KW-0762">Sugar transport</keyword>
<evidence type="ECO:0000313" key="3">
    <source>
        <dbReference type="EMBL" id="CDC76761.1"/>
    </source>
</evidence>
<accession>R6U9K4</accession>
<comment type="caution">
    <text evidence="3">The sequence shown here is derived from an EMBL/GenBank/DDBJ whole genome shotgun (WGS) entry which is preliminary data.</text>
</comment>
<dbReference type="AlphaFoldDB" id="R6U9K4"/>
<reference evidence="3" key="1">
    <citation type="submission" date="2012-11" db="EMBL/GenBank/DDBJ databases">
        <title>Dependencies among metagenomic species, viruses, plasmids and units of genetic variation.</title>
        <authorList>
            <person name="Nielsen H.B."/>
            <person name="Almeida M."/>
            <person name="Juncker A.S."/>
            <person name="Rasmussen S."/>
            <person name="Li J."/>
            <person name="Sunagawa S."/>
            <person name="Plichta D."/>
            <person name="Gautier L."/>
            <person name="Le Chatelier E."/>
            <person name="Peletier E."/>
            <person name="Bonde I."/>
            <person name="Nielsen T."/>
            <person name="Manichanh C."/>
            <person name="Arumugam M."/>
            <person name="Batto J."/>
            <person name="Santos M.B.Q.D."/>
            <person name="Blom N."/>
            <person name="Borruel N."/>
            <person name="Burgdorf K.S."/>
            <person name="Boumezbeur F."/>
            <person name="Casellas F."/>
            <person name="Dore J."/>
            <person name="Guarner F."/>
            <person name="Hansen T."/>
            <person name="Hildebrand F."/>
            <person name="Kaas R.S."/>
            <person name="Kennedy S."/>
            <person name="Kristiansen K."/>
            <person name="Kultima J.R."/>
            <person name="Leonard P."/>
            <person name="Levenez F."/>
            <person name="Lund O."/>
            <person name="Moumen B."/>
            <person name="Le Paslier D."/>
            <person name="Pons N."/>
            <person name="Pedersen O."/>
            <person name="Prifti E."/>
            <person name="Qin J."/>
            <person name="Raes J."/>
            <person name="Tap J."/>
            <person name="Tims S."/>
            <person name="Ussery D.W."/>
            <person name="Yamada T."/>
            <person name="MetaHit consortium"/>
            <person name="Renault P."/>
            <person name="Sicheritz-Ponten T."/>
            <person name="Bork P."/>
            <person name="Wang J."/>
            <person name="Brunak S."/>
            <person name="Ehrlich S.D."/>
        </authorList>
    </citation>
    <scope>NUCLEOTIDE SEQUENCE [LARGE SCALE GENOMIC DNA]</scope>
</reference>
<evidence type="ECO:0000313" key="6">
    <source>
        <dbReference type="Proteomes" id="UP001139365"/>
    </source>
</evidence>
<evidence type="ECO:0000313" key="4">
    <source>
        <dbReference type="EMBL" id="MCI5754959.1"/>
    </source>
</evidence>
<reference evidence="4 6" key="2">
    <citation type="submission" date="2022-03" db="EMBL/GenBank/DDBJ databases">
        <title>Metagenome-assembled genomes from swine fecal metagenomes.</title>
        <authorList>
            <person name="Holman D.B."/>
            <person name="Kommadath A."/>
        </authorList>
    </citation>
    <scope>NUCLEOTIDE SEQUENCE [LARGE SCALE GENOMIC DNA]</scope>
    <source>
        <strain evidence="4">SUG147</strain>
    </source>
</reference>
<gene>
    <name evidence="3" type="ORF">BN580_02232</name>
    <name evidence="4" type="ORF">MR241_01540</name>
</gene>
<sequence length="508" mass="57073">MNRKKIISLLIATAVLVGTSALVSCKTEHGKPGESTKNTDGGSDERQYRPDVPEGLDFKGANFDVLGMDPELYQSTIVEFDFDEAPGEGINSAIYKRNRRIEHDYNIVFRSEYGAIDEMSDAISEEVRADEDTYKLIMLISREAFPHSLQGDVMPYQTIPHVNLDQPWYIKNVNDSFSIYGYNVLAYTDECMNAYMQSVCVFFNMGIVKDNANIDNPYDLLEAGKWTLDDFYRLANNAIYDVNGNGTYSAAENDIFGVISEGDAFYPGMWVGSGTTTIEKDRRGMPSYTAYSNEKLIGILEKLTENLAKDGFFCQTWVEFSNVVGGGDAQRNAAVEYFSRGGGLFRVGTIGQIQLLRDMEADFGIVPLPKYDEAQQTYYSRMVDGWIHVAPSTVRDRNMLGVIIEALGAESKNLVIPEFFDVALNYKLIRDEDIERTRKSLDLIFGNAAMDLGETIWQNNIRNTIISMLDQKDNNFVSALTAIKDTVEEKCINETLRQITELKKAVGE</sequence>
<proteinExistence type="predicted"/>
<name>R6U9K4_9BACT</name>
<dbReference type="PROSITE" id="PS51257">
    <property type="entry name" value="PROKAR_LIPOPROTEIN"/>
    <property type="match status" value="1"/>
</dbReference>
<evidence type="ECO:0000313" key="5">
    <source>
        <dbReference type="Proteomes" id="UP000017938"/>
    </source>
</evidence>
<evidence type="ECO:0000256" key="2">
    <source>
        <dbReference type="SAM" id="SignalP"/>
    </source>
</evidence>
<dbReference type="Proteomes" id="UP001139365">
    <property type="component" value="Unassembled WGS sequence"/>
</dbReference>
<organism evidence="3 5">
    <name type="scientific">Candidatus Colimorpha enterica</name>
    <dbReference type="NCBI Taxonomy" id="3083063"/>
    <lineage>
        <taxon>Bacteria</taxon>
        <taxon>Pseudomonadati</taxon>
        <taxon>Bacteroidota</taxon>
        <taxon>Bacteroidia</taxon>
        <taxon>Bacteroidales</taxon>
        <taxon>Candidatus Colimorpha</taxon>
    </lineage>
</organism>
<feature type="chain" id="PRO_5041896416" evidence="2">
    <location>
        <begin position="24"/>
        <end position="508"/>
    </location>
</feature>
<feature type="signal peptide" evidence="2">
    <location>
        <begin position="1"/>
        <end position="23"/>
    </location>
</feature>
<dbReference type="Proteomes" id="UP000017938">
    <property type="component" value="Unassembled WGS sequence"/>
</dbReference>
<keyword evidence="2" id="KW-0732">Signal</keyword>
<keyword evidence="3" id="KW-0813">Transport</keyword>
<feature type="region of interest" description="Disordered" evidence="1">
    <location>
        <begin position="26"/>
        <end position="51"/>
    </location>
</feature>